<dbReference type="Pfam" id="PF00005">
    <property type="entry name" value="ABC_tran"/>
    <property type="match status" value="2"/>
</dbReference>
<name>A0A3N1CV64_9ACTN</name>
<reference evidence="10 11" key="1">
    <citation type="submission" date="2018-11" db="EMBL/GenBank/DDBJ databases">
        <title>Sequencing the genomes of 1000 actinobacteria strains.</title>
        <authorList>
            <person name="Klenk H.-P."/>
        </authorList>
    </citation>
    <scope>NUCLEOTIDE SEQUENCE [LARGE SCALE GENOMIC DNA]</scope>
    <source>
        <strain evidence="10 11">DSM 44254</strain>
    </source>
</reference>
<proteinExistence type="inferred from homology"/>
<evidence type="ECO:0000259" key="9">
    <source>
        <dbReference type="PROSITE" id="PS50893"/>
    </source>
</evidence>
<dbReference type="Gene3D" id="3.40.50.300">
    <property type="entry name" value="P-loop containing nucleotide triphosphate hydrolases"/>
    <property type="match status" value="2"/>
</dbReference>
<dbReference type="NCBIfam" id="TIGR01727">
    <property type="entry name" value="oligo_HPY"/>
    <property type="match status" value="2"/>
</dbReference>
<evidence type="ECO:0000256" key="8">
    <source>
        <dbReference type="SAM" id="MobiDB-lite"/>
    </source>
</evidence>
<feature type="region of interest" description="Disordered" evidence="8">
    <location>
        <begin position="637"/>
        <end position="664"/>
    </location>
</feature>
<dbReference type="NCBIfam" id="NF008453">
    <property type="entry name" value="PRK11308.1"/>
    <property type="match status" value="2"/>
</dbReference>
<dbReference type="InterPro" id="IPR050388">
    <property type="entry name" value="ABC_Ni/Peptide_Import"/>
</dbReference>
<keyword evidence="6 10" id="KW-0067">ATP-binding</keyword>
<dbReference type="GO" id="GO:0016887">
    <property type="term" value="F:ATP hydrolysis activity"/>
    <property type="evidence" value="ECO:0007669"/>
    <property type="project" value="InterPro"/>
</dbReference>
<dbReference type="InterPro" id="IPR013563">
    <property type="entry name" value="Oligopep_ABC_C"/>
</dbReference>
<dbReference type="NCBIfam" id="NF007739">
    <property type="entry name" value="PRK10419.1"/>
    <property type="match status" value="2"/>
</dbReference>
<dbReference type="InterPro" id="IPR003593">
    <property type="entry name" value="AAA+_ATPase"/>
</dbReference>
<comment type="subcellular location">
    <subcellularLocation>
        <location evidence="1">Cell membrane</location>
        <topology evidence="1">Peripheral membrane protein</topology>
    </subcellularLocation>
</comment>
<dbReference type="Proteomes" id="UP000272400">
    <property type="component" value="Unassembled WGS sequence"/>
</dbReference>
<feature type="region of interest" description="Disordered" evidence="8">
    <location>
        <begin position="589"/>
        <end position="619"/>
    </location>
</feature>
<evidence type="ECO:0000256" key="2">
    <source>
        <dbReference type="ARBA" id="ARBA00005417"/>
    </source>
</evidence>
<dbReference type="RefSeq" id="WP_123664667.1">
    <property type="nucleotide sequence ID" value="NZ_RJKE01000001.1"/>
</dbReference>
<comment type="caution">
    <text evidence="10">The sequence shown here is derived from an EMBL/GenBank/DDBJ whole genome shotgun (WGS) entry which is preliminary data.</text>
</comment>
<feature type="compositionally biased region" description="Low complexity" evidence="8">
    <location>
        <begin position="607"/>
        <end position="619"/>
    </location>
</feature>
<evidence type="ECO:0000256" key="3">
    <source>
        <dbReference type="ARBA" id="ARBA00022448"/>
    </source>
</evidence>
<evidence type="ECO:0000313" key="11">
    <source>
        <dbReference type="Proteomes" id="UP000272400"/>
    </source>
</evidence>
<keyword evidence="4" id="KW-1003">Cell membrane</keyword>
<dbReference type="GO" id="GO:0005886">
    <property type="term" value="C:plasma membrane"/>
    <property type="evidence" value="ECO:0007669"/>
    <property type="project" value="UniProtKB-SubCell"/>
</dbReference>
<evidence type="ECO:0000256" key="4">
    <source>
        <dbReference type="ARBA" id="ARBA00022475"/>
    </source>
</evidence>
<feature type="domain" description="ABC transporter" evidence="9">
    <location>
        <begin position="356"/>
        <end position="589"/>
    </location>
</feature>
<evidence type="ECO:0000256" key="7">
    <source>
        <dbReference type="ARBA" id="ARBA00023136"/>
    </source>
</evidence>
<evidence type="ECO:0000313" key="10">
    <source>
        <dbReference type="EMBL" id="ROO85125.1"/>
    </source>
</evidence>
<dbReference type="PROSITE" id="PS50893">
    <property type="entry name" value="ABC_TRANSPORTER_2"/>
    <property type="match status" value="2"/>
</dbReference>
<keyword evidence="3" id="KW-0813">Transport</keyword>
<protein>
    <submittedName>
        <fullName evidence="10">Peptide/nickel transport system ATP-binding protein</fullName>
    </submittedName>
</protein>
<evidence type="ECO:0000256" key="1">
    <source>
        <dbReference type="ARBA" id="ARBA00004202"/>
    </source>
</evidence>
<sequence length="664" mass="69747">MSPLLEVRGLRVAFPGPDGPVTAVAGVGLTVGRGEVVGVVGESGSGKSVTARSIMGLLRPPGRIEEGTIILDGTDLRTLPAKAMRAVRGRRAAMVFQDPQSTLNPVRTVGDQVAEALTVHGAAKVRARERAVELLELVGIPDARRRAAAYPHEFSGGMRQRVVIAIALANDPDLLIADEPTTALDVTVQAQILRLLTRLRDDLGIAVLMITHDMGVVAEICDRVAVMYAGRVVETGPVTDVFAAPRHPYTAALLRAMPGGPGRLAAIPGSPPDPAALPAGCAFHPRCPSAATRCAEARPALPDGPHEAACWFPLPAAARRAEAVTTPRPDAGPGRAETPGPVPPVLEVRELRVDVGRRGGLLRRPAPVFAVDGVSLHVAAGETLGLVGESGCGKSTFSRAVVGLGPEPSGEILLDGHEIRPGGAELRRAVQYVFQDPYGSLNPRRTIRQTLLEAIEAGGGDPHDEEKAAEMLETVGLGRRHLDLRPHAFSGGQRQRVGIARALAASPRVLLCDEPVSALDVSIQAQIINLLADLRDGLGLGYLFIAHDLGVVRHLSDRVAVMYLGRIVETGPAERVYTAPLHPYTAALLSSSPEPSPGARRERIVLGGDPPSAGAPPSGCRFRTRCPIGPLHRSDRSICAETAPPRPGPDGAACHFPGELKVAP</sequence>
<dbReference type="AlphaFoldDB" id="A0A3N1CV64"/>
<comment type="similarity">
    <text evidence="2">Belongs to the ABC transporter superfamily.</text>
</comment>
<dbReference type="InterPro" id="IPR003439">
    <property type="entry name" value="ABC_transporter-like_ATP-bd"/>
</dbReference>
<dbReference type="PANTHER" id="PTHR43297:SF2">
    <property type="entry name" value="DIPEPTIDE TRANSPORT ATP-BINDING PROTEIN DPPD"/>
    <property type="match status" value="1"/>
</dbReference>
<dbReference type="OrthoDB" id="2986442at2"/>
<feature type="domain" description="ABC transporter" evidence="9">
    <location>
        <begin position="7"/>
        <end position="254"/>
    </location>
</feature>
<dbReference type="Pfam" id="PF08352">
    <property type="entry name" value="oligo_HPY"/>
    <property type="match status" value="2"/>
</dbReference>
<keyword evidence="11" id="KW-1185">Reference proteome</keyword>
<accession>A0A3N1CV64</accession>
<evidence type="ECO:0000256" key="5">
    <source>
        <dbReference type="ARBA" id="ARBA00022741"/>
    </source>
</evidence>
<gene>
    <name evidence="10" type="ORF">EDD29_2663</name>
</gene>
<dbReference type="GO" id="GO:0015833">
    <property type="term" value="P:peptide transport"/>
    <property type="evidence" value="ECO:0007669"/>
    <property type="project" value="InterPro"/>
</dbReference>
<dbReference type="PANTHER" id="PTHR43297">
    <property type="entry name" value="OLIGOPEPTIDE TRANSPORT ATP-BINDING PROTEIN APPD"/>
    <property type="match status" value="1"/>
</dbReference>
<dbReference type="InterPro" id="IPR017871">
    <property type="entry name" value="ABC_transporter-like_CS"/>
</dbReference>
<keyword evidence="5" id="KW-0547">Nucleotide-binding</keyword>
<dbReference type="PROSITE" id="PS00211">
    <property type="entry name" value="ABC_TRANSPORTER_1"/>
    <property type="match status" value="2"/>
</dbReference>
<dbReference type="CDD" id="cd03257">
    <property type="entry name" value="ABC_NikE_OppD_transporters"/>
    <property type="match status" value="2"/>
</dbReference>
<keyword evidence="7" id="KW-0472">Membrane</keyword>
<dbReference type="EMBL" id="RJKE01000001">
    <property type="protein sequence ID" value="ROO85125.1"/>
    <property type="molecule type" value="Genomic_DNA"/>
</dbReference>
<evidence type="ECO:0000256" key="6">
    <source>
        <dbReference type="ARBA" id="ARBA00022840"/>
    </source>
</evidence>
<dbReference type="InterPro" id="IPR027417">
    <property type="entry name" value="P-loop_NTPase"/>
</dbReference>
<dbReference type="SUPFAM" id="SSF52540">
    <property type="entry name" value="P-loop containing nucleoside triphosphate hydrolases"/>
    <property type="match status" value="2"/>
</dbReference>
<dbReference type="SMART" id="SM00382">
    <property type="entry name" value="AAA"/>
    <property type="match status" value="2"/>
</dbReference>
<organism evidence="10 11">
    <name type="scientific">Actinocorallia herbida</name>
    <dbReference type="NCBI Taxonomy" id="58109"/>
    <lineage>
        <taxon>Bacteria</taxon>
        <taxon>Bacillati</taxon>
        <taxon>Actinomycetota</taxon>
        <taxon>Actinomycetes</taxon>
        <taxon>Streptosporangiales</taxon>
        <taxon>Thermomonosporaceae</taxon>
        <taxon>Actinocorallia</taxon>
    </lineage>
</organism>
<dbReference type="FunFam" id="3.40.50.300:FF:000016">
    <property type="entry name" value="Oligopeptide ABC transporter ATP-binding component"/>
    <property type="match status" value="1"/>
</dbReference>
<dbReference type="GO" id="GO:0005524">
    <property type="term" value="F:ATP binding"/>
    <property type="evidence" value="ECO:0007669"/>
    <property type="project" value="UniProtKB-KW"/>
</dbReference>